<evidence type="ECO:0000256" key="5">
    <source>
        <dbReference type="ARBA" id="ARBA00023163"/>
    </source>
</evidence>
<keyword evidence="4" id="KW-0010">Activator</keyword>
<dbReference type="InterPro" id="IPR012584">
    <property type="entry name" value="NOL11_N"/>
</dbReference>
<keyword evidence="6" id="KW-0539">Nucleus</keyword>
<evidence type="ECO:0000313" key="10">
    <source>
        <dbReference type="Proteomes" id="UP001153954"/>
    </source>
</evidence>
<sequence>MAKLHNYYVLCPLIDQNSFLGVSEDRDDENVIVTLGRNVVNKYRLSDQKQIGGWTSKEHITSTVIFDKEQDAYVGVFNRNTIKIWKEDSDNLDKTKKYKFSVNIFKLIPRENRSSLIIFDKGNCASLPYGLDNRKTYESKQLIKDSESIIDIACFSIETTDYICYVVKNTKNNYEILTCPIREELGDMEKSKLNKIKVSRPEDVYVVGELISIDDNYCVYFLWNDGKMTVYDLLKTSWKTIGTVPWISTMSNVSISWMGQDHLILFGSNTDQDGAIIVAYNVILGVGSCRYPMKMYSENAKLYCFNGHIILEASNHIGMLPYVLETNRNLSSLLGSHEIVEDTCVEIADWDTPVEPMFNIIDEVKDLLKVGLTERDMCAQVIPTLVEKGDYNQLLRVLKEFDDVPETVLVLLLNYAIKLVNPENIDLTNRENFVKYCKCEDGSKKSKIILKSKFKVLDYLLEVTFSDAMLIPHLRNDLSLDNALFLMSYISYVLVDSDKSFNASYESKLFDWCILLMDAFYQQYLLTKDDKISIVLNYTQKVVENLIDQLFQVDTILPLLHKILSGKQSENNDESLSYAIELIEI</sequence>
<dbReference type="Proteomes" id="UP001153954">
    <property type="component" value="Unassembled WGS sequence"/>
</dbReference>
<dbReference type="AlphaFoldDB" id="A0AAU9TU81"/>
<evidence type="ECO:0000259" key="8">
    <source>
        <dbReference type="Pfam" id="PF20998"/>
    </source>
</evidence>
<keyword evidence="10" id="KW-1185">Reference proteome</keyword>
<feature type="domain" description="Nucleolar protein 11 N-terminal" evidence="7">
    <location>
        <begin position="1"/>
        <end position="322"/>
    </location>
</feature>
<dbReference type="InterPro" id="IPR042859">
    <property type="entry name" value="NOL11"/>
</dbReference>
<keyword evidence="2" id="KW-0698">rRNA processing</keyword>
<comment type="subcellular location">
    <subcellularLocation>
        <location evidence="1">Nucleus</location>
        <location evidence="1">Nucleolus</location>
    </subcellularLocation>
</comment>
<dbReference type="PANTHER" id="PTHR15633:SF2">
    <property type="entry name" value="NUCLEOLAR PROTEIN 11"/>
    <property type="match status" value="1"/>
</dbReference>
<protein>
    <recommendedName>
        <fullName evidence="11">Nucleolar protein 11</fullName>
    </recommendedName>
</protein>
<dbReference type="EMBL" id="CAKOGL010000010">
    <property type="protein sequence ID" value="CAH2090715.1"/>
    <property type="molecule type" value="Genomic_DNA"/>
</dbReference>
<dbReference type="Pfam" id="PF08168">
    <property type="entry name" value="NOL11_N"/>
    <property type="match status" value="1"/>
</dbReference>
<keyword evidence="5" id="KW-0804">Transcription</keyword>
<dbReference type="PANTHER" id="PTHR15633">
    <property type="entry name" value="NUCLEOLAR PROTEIN 11"/>
    <property type="match status" value="1"/>
</dbReference>
<evidence type="ECO:0000313" key="9">
    <source>
        <dbReference type="EMBL" id="CAH2090715.1"/>
    </source>
</evidence>
<dbReference type="GO" id="GO:0005730">
    <property type="term" value="C:nucleolus"/>
    <property type="evidence" value="ECO:0007669"/>
    <property type="project" value="UniProtKB-SubCell"/>
</dbReference>
<dbReference type="InterPro" id="IPR036322">
    <property type="entry name" value="WD40_repeat_dom_sf"/>
</dbReference>
<evidence type="ECO:0008006" key="11">
    <source>
        <dbReference type="Google" id="ProtNLM"/>
    </source>
</evidence>
<evidence type="ECO:0000259" key="7">
    <source>
        <dbReference type="Pfam" id="PF08168"/>
    </source>
</evidence>
<comment type="caution">
    <text evidence="9">The sequence shown here is derived from an EMBL/GenBank/DDBJ whole genome shotgun (WGS) entry which is preliminary data.</text>
</comment>
<dbReference type="Pfam" id="PF20998">
    <property type="entry name" value="Nol11_C"/>
    <property type="match status" value="1"/>
</dbReference>
<dbReference type="GO" id="GO:0003723">
    <property type="term" value="F:RNA binding"/>
    <property type="evidence" value="ECO:0007669"/>
    <property type="project" value="TreeGrafter"/>
</dbReference>
<reference evidence="9" key="1">
    <citation type="submission" date="2022-03" db="EMBL/GenBank/DDBJ databases">
        <authorList>
            <person name="Tunstrom K."/>
        </authorList>
    </citation>
    <scope>NUCLEOTIDE SEQUENCE</scope>
</reference>
<evidence type="ECO:0000256" key="2">
    <source>
        <dbReference type="ARBA" id="ARBA00022552"/>
    </source>
</evidence>
<evidence type="ECO:0000256" key="6">
    <source>
        <dbReference type="ARBA" id="ARBA00023242"/>
    </source>
</evidence>
<dbReference type="GO" id="GO:0030490">
    <property type="term" value="P:maturation of SSU-rRNA"/>
    <property type="evidence" value="ECO:0007669"/>
    <property type="project" value="InterPro"/>
</dbReference>
<dbReference type="SUPFAM" id="SSF50978">
    <property type="entry name" value="WD40 repeat-like"/>
    <property type="match status" value="1"/>
</dbReference>
<evidence type="ECO:0000256" key="3">
    <source>
        <dbReference type="ARBA" id="ARBA00023015"/>
    </source>
</evidence>
<proteinExistence type="predicted"/>
<keyword evidence="3" id="KW-0805">Transcription regulation</keyword>
<feature type="domain" description="Nucleolar protein 11 C-terminal" evidence="8">
    <location>
        <begin position="363"/>
        <end position="584"/>
    </location>
</feature>
<evidence type="ECO:0000256" key="4">
    <source>
        <dbReference type="ARBA" id="ARBA00023159"/>
    </source>
</evidence>
<organism evidence="9 10">
    <name type="scientific">Euphydryas editha</name>
    <name type="common">Edith's checkerspot</name>
    <dbReference type="NCBI Taxonomy" id="104508"/>
    <lineage>
        <taxon>Eukaryota</taxon>
        <taxon>Metazoa</taxon>
        <taxon>Ecdysozoa</taxon>
        <taxon>Arthropoda</taxon>
        <taxon>Hexapoda</taxon>
        <taxon>Insecta</taxon>
        <taxon>Pterygota</taxon>
        <taxon>Neoptera</taxon>
        <taxon>Endopterygota</taxon>
        <taxon>Lepidoptera</taxon>
        <taxon>Glossata</taxon>
        <taxon>Ditrysia</taxon>
        <taxon>Papilionoidea</taxon>
        <taxon>Nymphalidae</taxon>
        <taxon>Nymphalinae</taxon>
        <taxon>Euphydryas</taxon>
    </lineage>
</organism>
<name>A0AAU9TU81_EUPED</name>
<accession>A0AAU9TU81</accession>
<gene>
    <name evidence="9" type="ORF">EEDITHA_LOCUS6644</name>
</gene>
<evidence type="ECO:0000256" key="1">
    <source>
        <dbReference type="ARBA" id="ARBA00004604"/>
    </source>
</evidence>
<dbReference type="InterPro" id="IPR048897">
    <property type="entry name" value="Nol11_C"/>
</dbReference>